<proteinExistence type="predicted"/>
<dbReference type="EMBL" id="CAJNBL010000006">
    <property type="protein sequence ID" value="CAE6699214.1"/>
    <property type="molecule type" value="Genomic_DNA"/>
</dbReference>
<name>A0A916BB59_9PROT</name>
<evidence type="ECO:0000313" key="2">
    <source>
        <dbReference type="Proteomes" id="UP000675882"/>
    </source>
</evidence>
<keyword evidence="2" id="KW-1185">Reference proteome</keyword>
<evidence type="ECO:0000313" key="1">
    <source>
        <dbReference type="EMBL" id="CAE6699214.1"/>
    </source>
</evidence>
<comment type="caution">
    <text evidence="1">The sequence shown here is derived from an EMBL/GenBank/DDBJ whole genome shotgun (WGS) entry which is preliminary data.</text>
</comment>
<accession>A0A916BB59</accession>
<protein>
    <submittedName>
        <fullName evidence="1">Uncharacterized protein</fullName>
    </submittedName>
</protein>
<organism evidence="1 2">
    <name type="scientific">Candidatus Nitrotoga fabula</name>
    <dbReference type="NCBI Taxonomy" id="2182327"/>
    <lineage>
        <taxon>Bacteria</taxon>
        <taxon>Pseudomonadati</taxon>
        <taxon>Pseudomonadota</taxon>
        <taxon>Betaproteobacteria</taxon>
        <taxon>Nitrosomonadales</taxon>
        <taxon>Gallionellaceae</taxon>
        <taxon>Candidatus Nitrotoga</taxon>
    </lineage>
</organism>
<sequence>MHELTQPINAAVADSLPDRLPAWGNGTKNFTFGSQANTIAPLEKFRAAPI</sequence>
<dbReference type="AlphaFoldDB" id="A0A916BB59"/>
<dbReference type="Proteomes" id="UP000675882">
    <property type="component" value="Unassembled WGS sequence"/>
</dbReference>
<reference evidence="1" key="1">
    <citation type="submission" date="2021-02" db="EMBL/GenBank/DDBJ databases">
        <authorList>
            <person name="Han P."/>
        </authorList>
    </citation>
    <scope>NUCLEOTIDE SEQUENCE</scope>
    <source>
        <strain evidence="1">Candidatus Nitrotoga sp. ZN8</strain>
    </source>
</reference>
<gene>
    <name evidence="1" type="ORF">NTGZN8_140092</name>
</gene>